<reference evidence="1 2" key="1">
    <citation type="submission" date="2018-01" db="EMBL/GenBank/DDBJ databases">
        <title>Halomonas endophytica sp. nov., isolated from storage liquid in the stems of Populus euphratica.</title>
        <authorList>
            <person name="Chen C."/>
        </authorList>
    </citation>
    <scope>NUCLEOTIDE SEQUENCE [LARGE SCALE GENOMIC DNA]</scope>
    <source>
        <strain evidence="1 2">MC28</strain>
    </source>
</reference>
<protein>
    <submittedName>
        <fullName evidence="1">Uncharacterized protein</fullName>
    </submittedName>
</protein>
<dbReference type="Proteomes" id="UP000235803">
    <property type="component" value="Unassembled WGS sequence"/>
</dbReference>
<proteinExistence type="predicted"/>
<accession>A0A2N7TUA8</accession>
<organism evidence="1 2">
    <name type="scientific">Billgrantia endophytica</name>
    <dbReference type="NCBI Taxonomy" id="2033802"/>
    <lineage>
        <taxon>Bacteria</taxon>
        <taxon>Pseudomonadati</taxon>
        <taxon>Pseudomonadota</taxon>
        <taxon>Gammaproteobacteria</taxon>
        <taxon>Oceanospirillales</taxon>
        <taxon>Halomonadaceae</taxon>
        <taxon>Billgrantia</taxon>
    </lineage>
</organism>
<sequence length="197" mass="23182">MKNYVLFKSTYSRDKIDDIFEENIEVSEKSLYTKEDQNETNNMVYVDGWDVYLYFDGFNIGVNDDLNEIMWSRVDDETKQLVVTVKGAKKIQVEQAPEAIKQLEKGGSVLEKIYNFGVDVEKLDPENKEQAKKIELMRKDHVNYINEFTAFVKNPDNSYTSVYYRVIHHDDGKLADLTDKVDLTKEQYEKIIYLFKK</sequence>
<dbReference type="EMBL" id="PNRF01000050">
    <property type="protein sequence ID" value="PMR71782.1"/>
    <property type="molecule type" value="Genomic_DNA"/>
</dbReference>
<keyword evidence="2" id="KW-1185">Reference proteome</keyword>
<dbReference type="RefSeq" id="WP_102655691.1">
    <property type="nucleotide sequence ID" value="NZ_PNRF01000050.1"/>
</dbReference>
<evidence type="ECO:0000313" key="2">
    <source>
        <dbReference type="Proteomes" id="UP000235803"/>
    </source>
</evidence>
<dbReference type="AlphaFoldDB" id="A0A2N7TUA8"/>
<comment type="caution">
    <text evidence="1">The sequence shown here is derived from an EMBL/GenBank/DDBJ whole genome shotgun (WGS) entry which is preliminary data.</text>
</comment>
<evidence type="ECO:0000313" key="1">
    <source>
        <dbReference type="EMBL" id="PMR71782.1"/>
    </source>
</evidence>
<name>A0A2N7TUA8_9GAMM</name>
<gene>
    <name evidence="1" type="ORF">C1H69_22885</name>
</gene>